<evidence type="ECO:0000256" key="2">
    <source>
        <dbReference type="SAM" id="Phobius"/>
    </source>
</evidence>
<keyword evidence="2" id="KW-0812">Transmembrane</keyword>
<dbReference type="EMBL" id="CP138858">
    <property type="protein sequence ID" value="WPJ94281.1"/>
    <property type="molecule type" value="Genomic_DNA"/>
</dbReference>
<name>A0ABZ0RGD8_9BACT</name>
<feature type="compositionally biased region" description="Basic and acidic residues" evidence="1">
    <location>
        <begin position="47"/>
        <end position="60"/>
    </location>
</feature>
<gene>
    <name evidence="3" type="ORF">SH580_12630</name>
</gene>
<evidence type="ECO:0000256" key="1">
    <source>
        <dbReference type="SAM" id="MobiDB-lite"/>
    </source>
</evidence>
<evidence type="ECO:0008006" key="5">
    <source>
        <dbReference type="Google" id="ProtNLM"/>
    </source>
</evidence>
<reference evidence="3 4" key="1">
    <citation type="submission" date="2023-11" db="EMBL/GenBank/DDBJ databases">
        <title>Coraliomargarita sp. nov., isolated from marine algae.</title>
        <authorList>
            <person name="Lee J.K."/>
            <person name="Baek J.H."/>
            <person name="Kim J.M."/>
            <person name="Choi D.G."/>
            <person name="Jeon C.O."/>
        </authorList>
    </citation>
    <scope>NUCLEOTIDE SEQUENCE [LARGE SCALE GENOMIC DNA]</scope>
    <source>
        <strain evidence="3 4">J2-16</strain>
    </source>
</reference>
<organism evidence="3 4">
    <name type="scientific">Coraliomargarita algicola</name>
    <dbReference type="NCBI Taxonomy" id="3092156"/>
    <lineage>
        <taxon>Bacteria</taxon>
        <taxon>Pseudomonadati</taxon>
        <taxon>Verrucomicrobiota</taxon>
        <taxon>Opitutia</taxon>
        <taxon>Puniceicoccales</taxon>
        <taxon>Coraliomargaritaceae</taxon>
        <taxon>Coraliomargarita</taxon>
    </lineage>
</organism>
<accession>A0ABZ0RGD8</accession>
<dbReference type="RefSeq" id="WP_319831219.1">
    <property type="nucleotide sequence ID" value="NZ_CP138858.1"/>
</dbReference>
<evidence type="ECO:0000313" key="3">
    <source>
        <dbReference type="EMBL" id="WPJ94281.1"/>
    </source>
</evidence>
<feature type="region of interest" description="Disordered" evidence="1">
    <location>
        <begin position="45"/>
        <end position="81"/>
    </location>
</feature>
<dbReference type="Proteomes" id="UP001324993">
    <property type="component" value="Chromosome"/>
</dbReference>
<keyword evidence="2" id="KW-0472">Membrane</keyword>
<sequence length="369" mass="42405">MILPEDTSKCPSCKRSQNHAAELTALFLCTLVIALTFWFQLSTPQKKTTDSHTPERHPPERLSSSTFPASAAPREVAAKTPLPRPITSALKQRPEPVNQYITTDRTPRITSKPSAPKLSATRYQNTRFLQAQGDYPFYVAEKKWDNRKQSYNFYRVGMQGSERVIRHDVRRYFISENQSDYPEPEGGCGPTALLNLYIWYSKFGLIHESVKHSDPYTYKQLKFKQIDQIINRIQGNSRSRADGTNLVEQVVAIDELGRKASNDKTRIHFEYKQPPLNRHDFLNLTRNYRAGILTVRPKDPMTGRLMNYHAVLVIRGDTSGKITIANWGKFSHGRIVNRQGKQWFVPDDATQYEMQVERLTTLIPFTPTT</sequence>
<protein>
    <recommendedName>
        <fullName evidence="5">Peptidase C39-like domain-containing protein</fullName>
    </recommendedName>
</protein>
<feature type="transmembrane region" description="Helical" evidence="2">
    <location>
        <begin position="20"/>
        <end position="41"/>
    </location>
</feature>
<proteinExistence type="predicted"/>
<keyword evidence="4" id="KW-1185">Reference proteome</keyword>
<evidence type="ECO:0000313" key="4">
    <source>
        <dbReference type="Proteomes" id="UP001324993"/>
    </source>
</evidence>
<keyword evidence="2" id="KW-1133">Transmembrane helix</keyword>